<evidence type="ECO:0000313" key="3">
    <source>
        <dbReference type="EMBL" id="EAU33883.1"/>
    </source>
</evidence>
<dbReference type="PANTHER" id="PTHR11566">
    <property type="entry name" value="DYNAMIN"/>
    <property type="match status" value="1"/>
</dbReference>
<dbReference type="eggNOG" id="KOG0446">
    <property type="taxonomic scope" value="Eukaryota"/>
</dbReference>
<name>Q0CJL2_ASPTN</name>
<evidence type="ECO:0000256" key="1">
    <source>
        <dbReference type="SAM" id="MobiDB-lite"/>
    </source>
</evidence>
<reference evidence="4" key="1">
    <citation type="submission" date="2005-09" db="EMBL/GenBank/DDBJ databases">
        <title>Annotation of the Aspergillus terreus NIH2624 genome.</title>
        <authorList>
            <person name="Birren B.W."/>
            <person name="Lander E.S."/>
            <person name="Galagan J.E."/>
            <person name="Nusbaum C."/>
            <person name="Devon K."/>
            <person name="Henn M."/>
            <person name="Ma L.-J."/>
            <person name="Jaffe D.B."/>
            <person name="Butler J."/>
            <person name="Alvarez P."/>
            <person name="Gnerre S."/>
            <person name="Grabherr M."/>
            <person name="Kleber M."/>
            <person name="Mauceli E.W."/>
            <person name="Brockman W."/>
            <person name="Rounsley S."/>
            <person name="Young S.K."/>
            <person name="LaButti K."/>
            <person name="Pushparaj V."/>
            <person name="DeCaprio D."/>
            <person name="Crawford M."/>
            <person name="Koehrsen M."/>
            <person name="Engels R."/>
            <person name="Montgomery P."/>
            <person name="Pearson M."/>
            <person name="Howarth C."/>
            <person name="Larson L."/>
            <person name="Luoma S."/>
            <person name="White J."/>
            <person name="Alvarado L."/>
            <person name="Kodira C.D."/>
            <person name="Zeng Q."/>
            <person name="Oleary S."/>
            <person name="Yandava C."/>
            <person name="Denning D.W."/>
            <person name="Nierman W.C."/>
            <person name="Milne T."/>
            <person name="Madden K."/>
        </authorList>
    </citation>
    <scope>NUCLEOTIDE SEQUENCE [LARGE SCALE GENOMIC DNA]</scope>
    <source>
        <strain evidence="4">NIH 2624 / FGSC A1156</strain>
    </source>
</reference>
<evidence type="ECO:0000313" key="4">
    <source>
        <dbReference type="Proteomes" id="UP000007963"/>
    </source>
</evidence>
<dbReference type="GO" id="GO:0003924">
    <property type="term" value="F:GTPase activity"/>
    <property type="evidence" value="ECO:0007669"/>
    <property type="project" value="TreeGrafter"/>
</dbReference>
<dbReference type="InterPro" id="IPR027417">
    <property type="entry name" value="P-loop_NTPase"/>
</dbReference>
<dbReference type="EMBL" id="CH476601">
    <property type="protein sequence ID" value="EAU33883.1"/>
    <property type="molecule type" value="Genomic_DNA"/>
</dbReference>
<dbReference type="Gene3D" id="3.40.50.300">
    <property type="entry name" value="P-loop containing nucleotide triphosphate hydrolases"/>
    <property type="match status" value="1"/>
</dbReference>
<dbReference type="HOGENOM" id="CLU_068946_1_0_1"/>
<dbReference type="OrthoDB" id="415706at2759"/>
<dbReference type="GO" id="GO:0016559">
    <property type="term" value="P:peroxisome fission"/>
    <property type="evidence" value="ECO:0007669"/>
    <property type="project" value="TreeGrafter"/>
</dbReference>
<dbReference type="Proteomes" id="UP000007963">
    <property type="component" value="Unassembled WGS sequence"/>
</dbReference>
<dbReference type="GO" id="GO:0006897">
    <property type="term" value="P:endocytosis"/>
    <property type="evidence" value="ECO:0007669"/>
    <property type="project" value="TreeGrafter"/>
</dbReference>
<dbReference type="Pfam" id="PF00350">
    <property type="entry name" value="Dynamin_N"/>
    <property type="match status" value="1"/>
</dbReference>
<dbReference type="OMA" id="MEMEILP"/>
<dbReference type="GO" id="GO:0048312">
    <property type="term" value="P:intracellular distribution of mitochondria"/>
    <property type="evidence" value="ECO:0007669"/>
    <property type="project" value="TreeGrafter"/>
</dbReference>
<feature type="region of interest" description="Disordered" evidence="1">
    <location>
        <begin position="183"/>
        <end position="208"/>
    </location>
</feature>
<dbReference type="GO" id="GO:0005739">
    <property type="term" value="C:mitochondrion"/>
    <property type="evidence" value="ECO:0007669"/>
    <property type="project" value="TreeGrafter"/>
</dbReference>
<dbReference type="InterPro" id="IPR045063">
    <property type="entry name" value="Dynamin_N"/>
</dbReference>
<dbReference type="GO" id="GO:0000266">
    <property type="term" value="P:mitochondrial fission"/>
    <property type="evidence" value="ECO:0007669"/>
    <property type="project" value="TreeGrafter"/>
</dbReference>
<feature type="compositionally biased region" description="Basic and acidic residues" evidence="1">
    <location>
        <begin position="190"/>
        <end position="200"/>
    </location>
</feature>
<organism evidence="3 4">
    <name type="scientific">Aspergillus terreus (strain NIH 2624 / FGSC A1156)</name>
    <dbReference type="NCBI Taxonomy" id="341663"/>
    <lineage>
        <taxon>Eukaryota</taxon>
        <taxon>Fungi</taxon>
        <taxon>Dikarya</taxon>
        <taxon>Ascomycota</taxon>
        <taxon>Pezizomycotina</taxon>
        <taxon>Eurotiomycetes</taxon>
        <taxon>Eurotiomycetidae</taxon>
        <taxon>Eurotiales</taxon>
        <taxon>Aspergillaceae</taxon>
        <taxon>Aspergillus</taxon>
        <taxon>Aspergillus subgen. Circumdati</taxon>
    </lineage>
</organism>
<accession>Q0CJL2</accession>
<gene>
    <name evidence="3" type="ORF">ATEG_06122</name>
</gene>
<dbReference type="PANTHER" id="PTHR11566:SF21">
    <property type="entry name" value="DYNAMIN RELATED PROTEIN 1, ISOFORM A"/>
    <property type="match status" value="1"/>
</dbReference>
<dbReference type="SUPFAM" id="SSF52540">
    <property type="entry name" value="P-loop containing nucleoside triphosphate hydrolases"/>
    <property type="match status" value="1"/>
</dbReference>
<dbReference type="GO" id="GO:0005874">
    <property type="term" value="C:microtubule"/>
    <property type="evidence" value="ECO:0007669"/>
    <property type="project" value="TreeGrafter"/>
</dbReference>
<dbReference type="InterPro" id="IPR030381">
    <property type="entry name" value="G_DYNAMIN_dom"/>
</dbReference>
<dbReference type="GO" id="GO:0016020">
    <property type="term" value="C:membrane"/>
    <property type="evidence" value="ECO:0007669"/>
    <property type="project" value="TreeGrafter"/>
</dbReference>
<dbReference type="GO" id="GO:0008017">
    <property type="term" value="F:microtubule binding"/>
    <property type="evidence" value="ECO:0007669"/>
    <property type="project" value="TreeGrafter"/>
</dbReference>
<proteinExistence type="predicted"/>
<protein>
    <recommendedName>
        <fullName evidence="2">Dynamin-type G domain-containing protein</fullName>
    </recommendedName>
</protein>
<dbReference type="AlphaFoldDB" id="Q0CJL2"/>
<sequence>MADNTSTLADACAQIFPNRQRSELLDAIDTLRHFKQKGLYLPVPQIVVLGDQSSGKSSVLESLARISLPVGTGLCTRFPIELVLRNGSSDSMEMEILPSRTHEQSDMSTHELKKFRKSATNLGNVDVSRWIQEAAETIGVVPKHGSSEEKGSRGYSDDVVRIIRRGPQMVDLTLIDLPGLFQSPTETQSEEDKSKVEKIILDPQRLFG</sequence>
<dbReference type="VEuPathDB" id="FungiDB:ATEG_06122"/>
<dbReference type="RefSeq" id="XP_001215300.1">
    <property type="nucleotide sequence ID" value="XM_001215300.1"/>
</dbReference>
<dbReference type="STRING" id="341663.Q0CJL2"/>
<dbReference type="PROSITE" id="PS51718">
    <property type="entry name" value="G_DYNAMIN_2"/>
    <property type="match status" value="1"/>
</dbReference>
<dbReference type="GO" id="GO:0005525">
    <property type="term" value="F:GTP binding"/>
    <property type="evidence" value="ECO:0007669"/>
    <property type="project" value="InterPro"/>
</dbReference>
<feature type="domain" description="Dynamin-type G" evidence="2">
    <location>
        <begin position="40"/>
        <end position="208"/>
    </location>
</feature>
<dbReference type="InterPro" id="IPR022812">
    <property type="entry name" value="Dynamin"/>
</dbReference>
<dbReference type="GeneID" id="4321556"/>
<dbReference type="PRINTS" id="PR00195">
    <property type="entry name" value="DYNAMIN"/>
</dbReference>
<evidence type="ECO:0000259" key="2">
    <source>
        <dbReference type="PROSITE" id="PS51718"/>
    </source>
</evidence>